<dbReference type="GO" id="GO:0000175">
    <property type="term" value="F:3'-5'-RNA exonuclease activity"/>
    <property type="evidence" value="ECO:0007669"/>
    <property type="project" value="TreeGrafter"/>
</dbReference>
<proteinExistence type="predicted"/>
<dbReference type="EMBL" id="SRXU01000006">
    <property type="protein sequence ID" value="TGX40881.1"/>
    <property type="molecule type" value="Genomic_DNA"/>
</dbReference>
<reference evidence="2 3" key="1">
    <citation type="submission" date="2019-04" db="EMBL/GenBank/DDBJ databases">
        <title>Sphingomonas psychrotolerans sp. nov., isolated from soil in the Tianshan Mountains, Xinjiang, China.</title>
        <authorList>
            <person name="Luo Y."/>
            <person name="Sheng H."/>
        </authorList>
    </citation>
    <scope>NUCLEOTIDE SEQUENCE [LARGE SCALE GENOMIC DNA]</scope>
    <source>
        <strain evidence="2 3">KIS18-15</strain>
    </source>
</reference>
<keyword evidence="2" id="KW-0269">Exonuclease</keyword>
<accession>A0A4S1WD29</accession>
<dbReference type="CDD" id="cd09083">
    <property type="entry name" value="EEP-1"/>
    <property type="match status" value="1"/>
</dbReference>
<dbReference type="Pfam" id="PF03372">
    <property type="entry name" value="Exo_endo_phos"/>
    <property type="match status" value="1"/>
</dbReference>
<sequence>MAQAPLKVMSFNIRYANEKDGANAWSKRRDVTVAMLRKAAPDLFGTQELLKVQGDYLVEKLNGYAWFGTDRRGGHDDEHMGVFYRTDRLKLVESGQFWLSDTPEVVGSITWGHPLPRMVTWGLFETIDGKRRFYAFNTHLPYRDEDEGARTKGAALILKRIEAMAGKLPVVLTGDFNTTPGSEAHKLLATRLVDARAAAPAKLGPEETFHAFTGKADKRIDWIFTRGFTAKRVETITDHRGEVQTSDHFPVMAELAWPGR</sequence>
<keyword evidence="3" id="KW-1185">Reference proteome</keyword>
<evidence type="ECO:0000313" key="3">
    <source>
        <dbReference type="Proteomes" id="UP000309848"/>
    </source>
</evidence>
<protein>
    <submittedName>
        <fullName evidence="2">Endonuclease/exonuclease/phosphatase family protein</fullName>
    </submittedName>
</protein>
<organism evidence="2 3">
    <name type="scientific">Sphingomonas naasensis</name>
    <dbReference type="NCBI Taxonomy" id="1344951"/>
    <lineage>
        <taxon>Bacteria</taxon>
        <taxon>Pseudomonadati</taxon>
        <taxon>Pseudomonadota</taxon>
        <taxon>Alphaproteobacteria</taxon>
        <taxon>Sphingomonadales</taxon>
        <taxon>Sphingomonadaceae</taxon>
        <taxon>Sphingomonas</taxon>
    </lineage>
</organism>
<dbReference type="AlphaFoldDB" id="A0A4S1WD29"/>
<dbReference type="GO" id="GO:0004519">
    <property type="term" value="F:endonuclease activity"/>
    <property type="evidence" value="ECO:0007669"/>
    <property type="project" value="UniProtKB-KW"/>
</dbReference>
<gene>
    <name evidence="2" type="ORF">E5A74_15165</name>
</gene>
<dbReference type="Gene3D" id="3.60.10.10">
    <property type="entry name" value="Endonuclease/exonuclease/phosphatase"/>
    <property type="match status" value="1"/>
</dbReference>
<dbReference type="SUPFAM" id="SSF56219">
    <property type="entry name" value="DNase I-like"/>
    <property type="match status" value="1"/>
</dbReference>
<evidence type="ECO:0000259" key="1">
    <source>
        <dbReference type="Pfam" id="PF03372"/>
    </source>
</evidence>
<dbReference type="InterPro" id="IPR005135">
    <property type="entry name" value="Endo/exonuclease/phosphatase"/>
</dbReference>
<name>A0A4S1WD29_9SPHN</name>
<dbReference type="PANTHER" id="PTHR12121:SF36">
    <property type="entry name" value="ENDONUCLEASE_EXONUCLEASE_PHOSPHATASE DOMAIN-CONTAINING PROTEIN"/>
    <property type="match status" value="1"/>
</dbReference>
<dbReference type="PANTHER" id="PTHR12121">
    <property type="entry name" value="CARBON CATABOLITE REPRESSOR PROTEIN 4"/>
    <property type="match status" value="1"/>
</dbReference>
<feature type="domain" description="Endonuclease/exonuclease/phosphatase" evidence="1">
    <location>
        <begin position="9"/>
        <end position="248"/>
    </location>
</feature>
<dbReference type="OrthoDB" id="9793162at2"/>
<keyword evidence="2" id="KW-0540">Nuclease</keyword>
<dbReference type="InterPro" id="IPR036691">
    <property type="entry name" value="Endo/exonu/phosph_ase_sf"/>
</dbReference>
<keyword evidence="2" id="KW-0255">Endonuclease</keyword>
<keyword evidence="2" id="KW-0378">Hydrolase</keyword>
<dbReference type="InterPro" id="IPR050410">
    <property type="entry name" value="CCR4/nocturin_mRNA_transcr"/>
</dbReference>
<evidence type="ECO:0000313" key="2">
    <source>
        <dbReference type="EMBL" id="TGX40881.1"/>
    </source>
</evidence>
<comment type="caution">
    <text evidence="2">The sequence shown here is derived from an EMBL/GenBank/DDBJ whole genome shotgun (WGS) entry which is preliminary data.</text>
</comment>
<dbReference type="Proteomes" id="UP000309848">
    <property type="component" value="Unassembled WGS sequence"/>
</dbReference>